<dbReference type="PROSITE" id="PS51257">
    <property type="entry name" value="PROKAR_LIPOPROTEIN"/>
    <property type="match status" value="1"/>
</dbReference>
<keyword evidence="3" id="KW-1003">Cell membrane</keyword>
<keyword evidence="4 7" id="KW-0812">Transmembrane</keyword>
<feature type="transmembrane region" description="Helical" evidence="7">
    <location>
        <begin position="239"/>
        <end position="263"/>
    </location>
</feature>
<evidence type="ECO:0000256" key="1">
    <source>
        <dbReference type="ARBA" id="ARBA00004651"/>
    </source>
</evidence>
<dbReference type="EMBL" id="PVXM01000019">
    <property type="protein sequence ID" value="PRR73619.1"/>
    <property type="molecule type" value="Genomic_DNA"/>
</dbReference>
<comment type="similarity">
    <text evidence="2">Belongs to the NrfD family.</text>
</comment>
<protein>
    <submittedName>
        <fullName evidence="8">Polysulfide reductase, NrfD</fullName>
    </submittedName>
</protein>
<gene>
    <name evidence="8" type="ORF">MOHU_11540</name>
</gene>
<evidence type="ECO:0000313" key="9">
    <source>
        <dbReference type="Proteomes" id="UP000238415"/>
    </source>
</evidence>
<evidence type="ECO:0000256" key="5">
    <source>
        <dbReference type="ARBA" id="ARBA00022989"/>
    </source>
</evidence>
<dbReference type="Gene3D" id="1.20.1630.10">
    <property type="entry name" value="Formate dehydrogenase/DMSO reductase domain"/>
    <property type="match status" value="1"/>
</dbReference>
<reference evidence="8 9" key="1">
    <citation type="submission" date="2018-03" db="EMBL/GenBank/DDBJ databases">
        <title>Genome sequence of Moorella humiferrea DSM 23265.</title>
        <authorList>
            <person name="Poehlein A."/>
            <person name="Daniel R."/>
        </authorList>
    </citation>
    <scope>NUCLEOTIDE SEQUENCE [LARGE SCALE GENOMIC DNA]</scope>
    <source>
        <strain evidence="8 9">DSM 23265</strain>
    </source>
</reference>
<feature type="transmembrane region" description="Helical" evidence="7">
    <location>
        <begin position="283"/>
        <end position="304"/>
    </location>
</feature>
<dbReference type="NCBIfam" id="NF045798">
    <property type="entry name" value="DsrP"/>
    <property type="match status" value="1"/>
</dbReference>
<feature type="transmembrane region" description="Helical" evidence="7">
    <location>
        <begin position="125"/>
        <end position="143"/>
    </location>
</feature>
<keyword evidence="6 7" id="KW-0472">Membrane</keyword>
<feature type="transmembrane region" description="Helical" evidence="7">
    <location>
        <begin position="53"/>
        <end position="74"/>
    </location>
</feature>
<evidence type="ECO:0000256" key="6">
    <source>
        <dbReference type="ARBA" id="ARBA00023136"/>
    </source>
</evidence>
<organism evidence="8 9">
    <name type="scientific">Neomoorella humiferrea</name>
    <dbReference type="NCBI Taxonomy" id="676965"/>
    <lineage>
        <taxon>Bacteria</taxon>
        <taxon>Bacillati</taxon>
        <taxon>Bacillota</taxon>
        <taxon>Clostridia</taxon>
        <taxon>Neomoorellales</taxon>
        <taxon>Neomoorellaceae</taxon>
        <taxon>Neomoorella</taxon>
    </lineage>
</organism>
<feature type="transmembrane region" description="Helical" evidence="7">
    <location>
        <begin position="86"/>
        <end position="105"/>
    </location>
</feature>
<dbReference type="GO" id="GO:0005886">
    <property type="term" value="C:plasma membrane"/>
    <property type="evidence" value="ECO:0007669"/>
    <property type="project" value="UniProtKB-SubCell"/>
</dbReference>
<comment type="caution">
    <text evidence="8">The sequence shown here is derived from an EMBL/GenBank/DDBJ whole genome shotgun (WGS) entry which is preliminary data.</text>
</comment>
<feature type="transmembrane region" description="Helical" evidence="7">
    <location>
        <begin position="191"/>
        <end position="218"/>
    </location>
</feature>
<dbReference type="RefSeq" id="WP_106005147.1">
    <property type="nucleotide sequence ID" value="NZ_CP136418.1"/>
</dbReference>
<evidence type="ECO:0000256" key="4">
    <source>
        <dbReference type="ARBA" id="ARBA00022692"/>
    </source>
</evidence>
<dbReference type="InterPro" id="IPR005614">
    <property type="entry name" value="NrfD-like"/>
</dbReference>
<comment type="subcellular location">
    <subcellularLocation>
        <location evidence="1">Cell membrane</location>
        <topology evidence="1">Multi-pass membrane protein</topology>
    </subcellularLocation>
</comment>
<keyword evidence="9" id="KW-1185">Reference proteome</keyword>
<dbReference type="Proteomes" id="UP000238415">
    <property type="component" value="Unassembled WGS sequence"/>
</dbReference>
<proteinExistence type="inferred from homology"/>
<name>A0A2T0AT98_9FIRM</name>
<sequence>MLVKAITGSKKYWAWLIFLLLIIGSGFSCYLWQLNKGLTITGLSRDVSWGLYISQFTFLVGVAASAVMVVLPYYLHNVKDFGRITVLGEFLAVAALIMCLLFVIVDVGKPMRILNMIFYPTPRSMFFWDMIALNGYLLLNIIAGWHALEAEYKDVPPPAWTKILVYISIPWAVSIHTVTAFLYAGLPGRHYWLTAIMAARFLASAFASGPALLILLCYIIRRFSRFDPGREAIQKLAAIVTYATIVSAFFIGLEFFTAFYSQVPAHGIYTLKYLFVGLEGHGRLVPFMWTFVLLIIAALVILLNSSTRRKDGLLQLACAAVFIAMWIEKGIGLVIGGFIPNPFERVVEYVPTLPEIMIALGVWAVGLLVLTLLYKIAVSVKEKAA</sequence>
<evidence type="ECO:0000256" key="2">
    <source>
        <dbReference type="ARBA" id="ARBA00008929"/>
    </source>
</evidence>
<feature type="transmembrane region" description="Helical" evidence="7">
    <location>
        <begin position="356"/>
        <end position="374"/>
    </location>
</feature>
<feature type="transmembrane region" description="Helical" evidence="7">
    <location>
        <begin position="12"/>
        <end position="33"/>
    </location>
</feature>
<accession>A0A2T0AT98</accession>
<dbReference type="AlphaFoldDB" id="A0A2T0AT98"/>
<dbReference type="InterPro" id="IPR054823">
    <property type="entry name" value="DsrP-like"/>
</dbReference>
<feature type="transmembrane region" description="Helical" evidence="7">
    <location>
        <begin position="163"/>
        <end position="185"/>
    </location>
</feature>
<evidence type="ECO:0000256" key="7">
    <source>
        <dbReference type="SAM" id="Phobius"/>
    </source>
</evidence>
<dbReference type="PANTHER" id="PTHR43044">
    <property type="match status" value="1"/>
</dbReference>
<feature type="transmembrane region" description="Helical" evidence="7">
    <location>
        <begin position="316"/>
        <end position="336"/>
    </location>
</feature>
<dbReference type="Pfam" id="PF03916">
    <property type="entry name" value="NrfD"/>
    <property type="match status" value="1"/>
</dbReference>
<keyword evidence="5 7" id="KW-1133">Transmembrane helix</keyword>
<evidence type="ECO:0000256" key="3">
    <source>
        <dbReference type="ARBA" id="ARBA00022475"/>
    </source>
</evidence>
<dbReference type="OrthoDB" id="9768846at2"/>
<evidence type="ECO:0000313" key="8">
    <source>
        <dbReference type="EMBL" id="PRR73619.1"/>
    </source>
</evidence>
<dbReference type="PANTHER" id="PTHR43044:SF2">
    <property type="entry name" value="POLYSULPHIDE REDUCTASE NRFD"/>
    <property type="match status" value="1"/>
</dbReference>